<comment type="caution">
    <text evidence="2">The sequence shown here is derived from an EMBL/GenBank/DDBJ whole genome shotgun (WGS) entry which is preliminary data.</text>
</comment>
<dbReference type="EMBL" id="JBGBZJ010000003">
    <property type="protein sequence ID" value="MEY9457509.1"/>
    <property type="molecule type" value="Genomic_DNA"/>
</dbReference>
<accession>A0ABV4G102</accession>
<dbReference type="Proteomes" id="UP001565369">
    <property type="component" value="Unassembled WGS sequence"/>
</dbReference>
<proteinExistence type="predicted"/>
<feature type="region of interest" description="Disordered" evidence="1">
    <location>
        <begin position="30"/>
        <end position="55"/>
    </location>
</feature>
<evidence type="ECO:0000313" key="3">
    <source>
        <dbReference type="Proteomes" id="UP001565369"/>
    </source>
</evidence>
<gene>
    <name evidence="2" type="ORF">ABIG07_006457</name>
</gene>
<sequence length="235" mass="25258">MHRRHLHALSATRRHAFALSRRVSPEACCRSRSLKTKGRREGRAPAAPASPCATKMHTGWTTGDAGRPAFPARLVLTVSFVLSSGSDALLPPSPCGMIDARARSGRRITASLDAQTPGVRTTRLLRPRTIPPKSRKACVCSPSGIDETAVTAPCRIAWPEDSRLPALSSCRAAPALPRPPPPGPHLVTIAKRPFGRGRDGRGYATNPKFGKAEYFCAKDLTGCFARRVSGSDPHR</sequence>
<evidence type="ECO:0000256" key="1">
    <source>
        <dbReference type="SAM" id="MobiDB-lite"/>
    </source>
</evidence>
<protein>
    <submittedName>
        <fullName evidence="2">Uncharacterized protein</fullName>
    </submittedName>
</protein>
<organism evidence="2 3">
    <name type="scientific">Bradyrhizobium ottawaense</name>
    <dbReference type="NCBI Taxonomy" id="931866"/>
    <lineage>
        <taxon>Bacteria</taxon>
        <taxon>Pseudomonadati</taxon>
        <taxon>Pseudomonadota</taxon>
        <taxon>Alphaproteobacteria</taxon>
        <taxon>Hyphomicrobiales</taxon>
        <taxon>Nitrobacteraceae</taxon>
        <taxon>Bradyrhizobium</taxon>
    </lineage>
</organism>
<reference evidence="2 3" key="1">
    <citation type="submission" date="2024-07" db="EMBL/GenBank/DDBJ databases">
        <title>Genomic Encyclopedia of Type Strains, Phase V (KMG-V): Genome sequencing to study the core and pangenomes of soil and plant-associated prokaryotes.</title>
        <authorList>
            <person name="Whitman W."/>
        </authorList>
    </citation>
    <scope>NUCLEOTIDE SEQUENCE [LARGE SCALE GENOMIC DNA]</scope>
    <source>
        <strain evidence="2 3">USDA 152</strain>
    </source>
</reference>
<evidence type="ECO:0000313" key="2">
    <source>
        <dbReference type="EMBL" id="MEY9457509.1"/>
    </source>
</evidence>
<keyword evidence="3" id="KW-1185">Reference proteome</keyword>
<name>A0ABV4G102_9BRAD</name>